<dbReference type="GO" id="GO:0000122">
    <property type="term" value="P:negative regulation of transcription by RNA polymerase II"/>
    <property type="evidence" value="ECO:0007669"/>
    <property type="project" value="EnsemblFungi"/>
</dbReference>
<feature type="compositionally biased region" description="Low complexity" evidence="8">
    <location>
        <begin position="146"/>
        <end position="175"/>
    </location>
</feature>
<feature type="compositionally biased region" description="Basic and acidic residues" evidence="8">
    <location>
        <begin position="1113"/>
        <end position="1124"/>
    </location>
</feature>
<dbReference type="GO" id="GO:0000086">
    <property type="term" value="P:G2/M transition of mitotic cell cycle"/>
    <property type="evidence" value="ECO:0007669"/>
    <property type="project" value="EnsemblFungi"/>
</dbReference>
<dbReference type="Pfam" id="PF02671">
    <property type="entry name" value="PAH"/>
    <property type="match status" value="3"/>
</dbReference>
<dbReference type="SMART" id="SM00761">
    <property type="entry name" value="HDAC_interact"/>
    <property type="match status" value="1"/>
</dbReference>
<dbReference type="EMBL" id="HE580269">
    <property type="protein sequence ID" value="CCD23926.1"/>
    <property type="molecule type" value="Genomic_DNA"/>
</dbReference>
<keyword evidence="11" id="KW-1185">Reference proteome</keyword>
<keyword evidence="4" id="KW-0805">Transcription regulation</keyword>
<evidence type="ECO:0000256" key="7">
    <source>
        <dbReference type="PROSITE-ProRule" id="PRU00810"/>
    </source>
</evidence>
<feature type="compositionally biased region" description="Low complexity" evidence="8">
    <location>
        <begin position="231"/>
        <end position="263"/>
    </location>
</feature>
<keyword evidence="5" id="KW-0804">Transcription</keyword>
<dbReference type="GO" id="GO:0016479">
    <property type="term" value="P:negative regulation of transcription by RNA polymerase I"/>
    <property type="evidence" value="ECO:0007669"/>
    <property type="project" value="EnsemblFungi"/>
</dbReference>
<feature type="compositionally biased region" description="Low complexity" evidence="8">
    <location>
        <begin position="597"/>
        <end position="607"/>
    </location>
</feature>
<dbReference type="Gene3D" id="1.20.1160.11">
    <property type="entry name" value="Paired amphipathic helix"/>
    <property type="match status" value="3"/>
</dbReference>
<dbReference type="eggNOG" id="KOG4204">
    <property type="taxonomic scope" value="Eukaryota"/>
</dbReference>
<evidence type="ECO:0000256" key="3">
    <source>
        <dbReference type="ARBA" id="ARBA00022737"/>
    </source>
</evidence>
<dbReference type="GO" id="GO:0044804">
    <property type="term" value="P:nucleophagy"/>
    <property type="evidence" value="ECO:0007669"/>
    <property type="project" value="EnsemblFungi"/>
</dbReference>
<dbReference type="GO" id="GO:0003714">
    <property type="term" value="F:transcription corepressor activity"/>
    <property type="evidence" value="ECO:0007669"/>
    <property type="project" value="EnsemblFungi"/>
</dbReference>
<dbReference type="KEGG" id="ndi:NDAI_0C02660"/>
<dbReference type="GO" id="GO:0045944">
    <property type="term" value="P:positive regulation of transcription by RNA polymerase II"/>
    <property type="evidence" value="ECO:0007669"/>
    <property type="project" value="EnsemblFungi"/>
</dbReference>
<evidence type="ECO:0000256" key="4">
    <source>
        <dbReference type="ARBA" id="ARBA00023015"/>
    </source>
</evidence>
<feature type="compositionally biased region" description="Low complexity" evidence="8">
    <location>
        <begin position="92"/>
        <end position="112"/>
    </location>
</feature>
<dbReference type="Proteomes" id="UP000000689">
    <property type="component" value="Chromosome 3"/>
</dbReference>
<feature type="compositionally biased region" description="Polar residues" evidence="8">
    <location>
        <begin position="176"/>
        <end position="189"/>
    </location>
</feature>
<dbReference type="GO" id="GO:0033698">
    <property type="term" value="C:Rpd3L complex"/>
    <property type="evidence" value="ECO:0007669"/>
    <property type="project" value="EnsemblFungi"/>
</dbReference>
<proteinExistence type="predicted"/>
<feature type="region of interest" description="Disordered" evidence="8">
    <location>
        <begin position="71"/>
        <end position="120"/>
    </location>
</feature>
<feature type="region of interest" description="Disordered" evidence="8">
    <location>
        <begin position="1616"/>
        <end position="1657"/>
    </location>
</feature>
<feature type="region of interest" description="Disordered" evidence="8">
    <location>
        <begin position="410"/>
        <end position="436"/>
    </location>
</feature>
<dbReference type="GO" id="GO:0042802">
    <property type="term" value="F:identical protein binding"/>
    <property type="evidence" value="ECO:0007669"/>
    <property type="project" value="EnsemblFungi"/>
</dbReference>
<evidence type="ECO:0000259" key="9">
    <source>
        <dbReference type="SMART" id="SM00761"/>
    </source>
</evidence>
<dbReference type="GO" id="GO:0061188">
    <property type="term" value="P:negative regulation of rDNA heterochromatin formation"/>
    <property type="evidence" value="ECO:0007669"/>
    <property type="project" value="EnsemblFungi"/>
</dbReference>
<evidence type="ECO:0000256" key="2">
    <source>
        <dbReference type="ARBA" id="ARBA00022491"/>
    </source>
</evidence>
<dbReference type="PROSITE" id="PS51477">
    <property type="entry name" value="PAH"/>
    <property type="match status" value="3"/>
</dbReference>
<dbReference type="InterPro" id="IPR031693">
    <property type="entry name" value="Sin3_C"/>
</dbReference>
<evidence type="ECO:0000256" key="6">
    <source>
        <dbReference type="ARBA" id="ARBA00023242"/>
    </source>
</evidence>
<dbReference type="PANTHER" id="PTHR12346">
    <property type="entry name" value="SIN3B-RELATED"/>
    <property type="match status" value="1"/>
</dbReference>
<dbReference type="GO" id="GO:0006303">
    <property type="term" value="P:double-strand break repair via nonhomologous end joining"/>
    <property type="evidence" value="ECO:0007669"/>
    <property type="project" value="EnsemblFungi"/>
</dbReference>
<dbReference type="HOGENOM" id="CLU_001360_2_1_1"/>
<keyword evidence="2" id="KW-0678">Repressor</keyword>
<dbReference type="STRING" id="1071378.G0W815"/>
<feature type="compositionally biased region" description="Low complexity" evidence="8">
    <location>
        <begin position="419"/>
        <end position="436"/>
    </location>
</feature>
<feature type="domain" description="Histone deacetylase interacting" evidence="9">
    <location>
        <begin position="828"/>
        <end position="929"/>
    </location>
</feature>
<dbReference type="GO" id="GO:0032221">
    <property type="term" value="C:Rpd3S complex"/>
    <property type="evidence" value="ECO:0007669"/>
    <property type="project" value="EnsemblFungi"/>
</dbReference>
<dbReference type="GO" id="GO:0030174">
    <property type="term" value="P:regulation of DNA-templated DNA replication initiation"/>
    <property type="evidence" value="ECO:0007669"/>
    <property type="project" value="EnsemblFungi"/>
</dbReference>
<dbReference type="InterPro" id="IPR039774">
    <property type="entry name" value="Sin3-like"/>
</dbReference>
<feature type="compositionally biased region" description="Low complexity" evidence="8">
    <location>
        <begin position="558"/>
        <end position="568"/>
    </location>
</feature>
<feature type="compositionally biased region" description="Low complexity" evidence="8">
    <location>
        <begin position="691"/>
        <end position="709"/>
    </location>
</feature>
<feature type="compositionally biased region" description="Low complexity" evidence="8">
    <location>
        <begin position="1126"/>
        <end position="1138"/>
    </location>
</feature>
<dbReference type="GO" id="GO:0051321">
    <property type="term" value="P:meiotic cell cycle"/>
    <property type="evidence" value="ECO:0007669"/>
    <property type="project" value="EnsemblFungi"/>
</dbReference>
<evidence type="ECO:0000256" key="5">
    <source>
        <dbReference type="ARBA" id="ARBA00023163"/>
    </source>
</evidence>
<accession>G0W815</accession>
<keyword evidence="3" id="KW-0677">Repeat</keyword>
<dbReference type="OrthoDB" id="10265969at2759"/>
<feature type="compositionally biased region" description="Basic and acidic residues" evidence="8">
    <location>
        <begin position="1629"/>
        <end position="1642"/>
    </location>
</feature>
<keyword evidence="6 7" id="KW-0539">Nucleus</keyword>
<dbReference type="InterPro" id="IPR036600">
    <property type="entry name" value="PAH_sf"/>
</dbReference>
<evidence type="ECO:0000313" key="11">
    <source>
        <dbReference type="Proteomes" id="UP000000689"/>
    </source>
</evidence>
<dbReference type="FunFam" id="1.20.1160.11:FF:000001">
    <property type="entry name" value="Paired amphipathic helix protein Sin3"/>
    <property type="match status" value="1"/>
</dbReference>
<feature type="region of interest" description="Disordered" evidence="8">
    <location>
        <begin position="1113"/>
        <end position="1141"/>
    </location>
</feature>
<dbReference type="GeneID" id="11496262"/>
<feature type="compositionally biased region" description="Low complexity" evidence="8">
    <location>
        <begin position="71"/>
        <end position="84"/>
    </location>
</feature>
<feature type="compositionally biased region" description="Polar residues" evidence="8">
    <location>
        <begin position="132"/>
        <end position="143"/>
    </location>
</feature>
<protein>
    <recommendedName>
        <fullName evidence="9">Histone deacetylase interacting domain-containing protein</fullName>
    </recommendedName>
</protein>
<dbReference type="SUPFAM" id="SSF47762">
    <property type="entry name" value="PAH2 domain"/>
    <property type="match status" value="3"/>
</dbReference>
<dbReference type="GO" id="GO:0034605">
    <property type="term" value="P:cellular response to heat"/>
    <property type="evidence" value="ECO:0007669"/>
    <property type="project" value="EnsemblFungi"/>
</dbReference>
<sequence length="1657" mass="188047">MSGIWNNPSTQDNTGSANVDRNNNRSNNSTEKRGLPGSASSDKEIQDSASNRNEQITLPSINSQSFAHVVSNTNNSSNNISDNNSDNKHNKNSNNNNNGATPASITATTPSIFPANSNNINKNNMPVLHSVQTHQSPMNNPSVSPARAARAANTSTTTATATTNNNIVESNRNNNVSQSHPQRNNSASAGFSVASFDNPLPSSNNNEVPPPVAPTVPQFQYIQPQPPVIQPPNIQQQQQQQSLPHQLIQSQQPQLQQQPQQQQSEEDPEYRPLNVKDALSYLEQVKVQFNSQPVIYNQFLDIMKDFKSQTIDTPGVIERVSTLFKGYPVLIQGFNTFLPQGYTIHCSDNPDDPVRVTTPMGTSTYTNLPNVDNTNVSPTLPTVQPLLQQPQPQGNNDTTNVINNAANQPQQVHAQTHLQEQTQAQTPADADAQAQAEVQAQVQAHAQAQAQAQAQMQAQNQNPEVEFSQAINYVNKIKTRYADQPFIYKHFLEILQTYQREEKPISEVYEQVTVLFNDAPDLLEDFKKFLPETPANNQPVQQPHAHPQLQQLQPRIPSISQQQQPSQLYPFSNNGPVPSGFYQIPQQNLPPIGSFSPPTATNANATTTPAAGTVVNNFRHGISMQTALPSMMTPDTEAIPISNLRSVDGFPPSSGGVIPMPNNQTADFQYQQQQPQPPLTNRLPDQFPLDQQQSQQQQAQQQAQQQQQQLISEAPTRPEIDLDPSIVPIIPEPTEPIENNITLVEETSFFEKVKKFISSKPIYMEFLKVLNLYSQDLLSTNELVTRVDYYIGSNKELFDWFKTFVGYSEIPSTIENIIHEKHKLDLDLCEAYGPSYKKLPKTDTFMPCSGRDAMCWEVLNDEWVGHPVWASEDSGFIAHRKNQYEETLFKIEEERHEYDFHIESNLRTIQTLETIANKINNMTAEEKKNFKLPVGLGHTSSTIYKKVIRKVYDKERGFEIIDALHEHPAFAVPIILRRLKEKDEEWRRAQREWNKVWRELEQKVYYKSLDHLGLTFKQADKKLLTTKQLISEISSIQVDQNNKRIHWLTPKPKSQLDFTFNDHDILVDILDLANVFIDHTSTYSNSEKERLKDFLRVFIGLFFSIPSSEIDKKLSGKNDEKFEKGSSSSSSTSNSTPSAKKRSLELDIPLADVLRKYKYQKIKEKVINELENNSNEYDERDEEFDEELKRQQQEQEEEDHMIDEEMKKPWLLGSVIDKTSEHGLIENRHIFNLFANTNIYVFFRHWTTIYERLLELKQINDKVTREINSRKVTPFAKDLGLISTQLTMMGLDFKTSDSYKELLNLTKRLIKNDIEHQWFEESLRQAYNNKAFKLYTADKVIQALVKHANSILTDSKASEIMALFEKDRLRSSTTTRDQIIYRLQTRTHMTNTENMFRIEFNENTNHVCIQYIAVEDLTLKPSPTTKETWEYYVTSYALPHPTEGVPQEGLKVPFLEKNLNLELENAQDLDNETEKNEFIEKISPEGISTSKLKIKIDQETYNLDVEPGSFDVFSRKSLNKFPTDAKKIESSIKEKSEAFNKFLSSKRGWNNQFKPDQVAGIEEGWKKFQETGEFIPIPKPITTESTTGVIAEPVIKPASNPIVVTPVTAAIEAVATAPIPTDSGALTDNSDHKGKDDQETEGKPTPIETSAITELQN</sequence>
<dbReference type="InterPro" id="IPR013194">
    <property type="entry name" value="HDAC_interact_dom"/>
</dbReference>
<dbReference type="GO" id="GO:0003713">
    <property type="term" value="F:transcription coactivator activity"/>
    <property type="evidence" value="ECO:0007669"/>
    <property type="project" value="EnsemblFungi"/>
</dbReference>
<reference evidence="10 11" key="1">
    <citation type="journal article" date="2011" name="Proc. Natl. Acad. Sci. U.S.A.">
        <title>Evolutionary erosion of yeast sex chromosomes by mating-type switching accidents.</title>
        <authorList>
            <person name="Gordon J.L."/>
            <person name="Armisen D."/>
            <person name="Proux-Wera E."/>
            <person name="Oheigeartaigh S.S."/>
            <person name="Byrne K.P."/>
            <person name="Wolfe K.H."/>
        </authorList>
    </citation>
    <scope>NUCLEOTIDE SEQUENCE [LARGE SCALE GENOMIC DNA]</scope>
    <source>
        <strain evidence="11">ATCC 10597 / BCRC 20456 / CBS 421 / NBRC 0211 / NRRL Y-12639</strain>
    </source>
</reference>
<dbReference type="GO" id="GO:0070550">
    <property type="term" value="P:rDNA chromatin condensation"/>
    <property type="evidence" value="ECO:0007669"/>
    <property type="project" value="EnsemblFungi"/>
</dbReference>
<dbReference type="FunFam" id="1.20.1160.11:FF:000003">
    <property type="entry name" value="Paired amphipathic helix SIN3-like protein"/>
    <property type="match status" value="1"/>
</dbReference>
<evidence type="ECO:0000313" key="10">
    <source>
        <dbReference type="EMBL" id="CCD23926.1"/>
    </source>
</evidence>
<name>G0W815_NAUDC</name>
<dbReference type="FunFam" id="1.20.1160.11:FF:000002">
    <property type="entry name" value="Paired amphipathic helix protein SIN3"/>
    <property type="match status" value="1"/>
</dbReference>
<feature type="region of interest" description="Disordered" evidence="8">
    <location>
        <begin position="643"/>
        <end position="723"/>
    </location>
</feature>
<dbReference type="PANTHER" id="PTHR12346:SF0">
    <property type="entry name" value="SIN3A, ISOFORM G"/>
    <property type="match status" value="1"/>
</dbReference>
<dbReference type="RefSeq" id="XP_003669169.1">
    <property type="nucleotide sequence ID" value="XM_003669121.1"/>
</dbReference>
<dbReference type="Pfam" id="PF08295">
    <property type="entry name" value="Sin3_corepress"/>
    <property type="match status" value="1"/>
</dbReference>
<dbReference type="Pfam" id="PF16879">
    <property type="entry name" value="Sin3a_C"/>
    <property type="match status" value="1"/>
</dbReference>
<organism evidence="10 11">
    <name type="scientific">Naumovozyma dairenensis (strain ATCC 10597 / BCRC 20456 / CBS 421 / NBRC 0211 / NRRL Y-12639)</name>
    <name type="common">Saccharomyces dairenensis</name>
    <dbReference type="NCBI Taxonomy" id="1071378"/>
    <lineage>
        <taxon>Eukaryota</taxon>
        <taxon>Fungi</taxon>
        <taxon>Dikarya</taxon>
        <taxon>Ascomycota</taxon>
        <taxon>Saccharomycotina</taxon>
        <taxon>Saccharomycetes</taxon>
        <taxon>Saccharomycetales</taxon>
        <taxon>Saccharomycetaceae</taxon>
        <taxon>Naumovozyma</taxon>
    </lineage>
</organism>
<feature type="region of interest" description="Disordered" evidence="8">
    <location>
        <begin position="1173"/>
        <end position="1201"/>
    </location>
</feature>
<feature type="compositionally biased region" description="Low complexity" evidence="8">
    <location>
        <begin position="198"/>
        <end position="207"/>
    </location>
</feature>
<dbReference type="GO" id="GO:0061186">
    <property type="term" value="P:negative regulation of silent mating-type cassette heterochromatin formation"/>
    <property type="evidence" value="ECO:0007669"/>
    <property type="project" value="EnsemblFungi"/>
</dbReference>
<feature type="compositionally biased region" description="Polar residues" evidence="8">
    <location>
        <begin position="1"/>
        <end position="20"/>
    </location>
</feature>
<evidence type="ECO:0000256" key="1">
    <source>
        <dbReference type="ARBA" id="ARBA00004123"/>
    </source>
</evidence>
<gene>
    <name evidence="10" type="primary">NDAI0C02660</name>
    <name evidence="10" type="ordered locus">NDAI_0C02660</name>
</gene>
<feature type="compositionally biased region" description="Polar residues" evidence="8">
    <location>
        <begin position="1647"/>
        <end position="1657"/>
    </location>
</feature>
<feature type="region of interest" description="Disordered" evidence="8">
    <location>
        <begin position="1"/>
        <end position="49"/>
    </location>
</feature>
<feature type="region of interest" description="Disordered" evidence="8">
    <location>
        <begin position="558"/>
        <end position="607"/>
    </location>
</feature>
<comment type="subcellular location">
    <subcellularLocation>
        <location evidence="1 7">Nucleus</location>
    </subcellularLocation>
</comment>
<dbReference type="OMA" id="ANTWCIF"/>
<feature type="compositionally biased region" description="Acidic residues" evidence="8">
    <location>
        <begin position="1176"/>
        <end position="1186"/>
    </location>
</feature>
<evidence type="ECO:0000256" key="8">
    <source>
        <dbReference type="SAM" id="MobiDB-lite"/>
    </source>
</evidence>
<feature type="region of interest" description="Disordered" evidence="8">
    <location>
        <begin position="132"/>
        <end position="269"/>
    </location>
</feature>
<dbReference type="InterPro" id="IPR003822">
    <property type="entry name" value="PAH"/>
</dbReference>